<proteinExistence type="predicted"/>
<dbReference type="EMBL" id="CP015405">
    <property type="protein sequence ID" value="ANU78591.1"/>
    <property type="molecule type" value="Genomic_DNA"/>
</dbReference>
<gene>
    <name evidence="1" type="ORF">A4V09_07405</name>
</gene>
<protein>
    <submittedName>
        <fullName evidence="1">Uncharacterized protein</fullName>
    </submittedName>
</protein>
<sequence length="99" mass="11613">MEKNSMEFKRMLYELMNGTLDLETHPVPESRNVKNEFEEGGVCGELYKEVFEANRRICERFGVPEDKDVEIIISKLLQIGEYECMKMYDYGALFSKNSK</sequence>
<keyword evidence="2" id="KW-1185">Reference proteome</keyword>
<evidence type="ECO:0000313" key="2">
    <source>
        <dbReference type="Proteomes" id="UP000092574"/>
    </source>
</evidence>
<dbReference type="Proteomes" id="UP000092574">
    <property type="component" value="Chromosome"/>
</dbReference>
<dbReference type="KEGG" id="byl:A4V09_07405"/>
<organism evidence="1 2">
    <name type="scientific">Blautia pseudococcoides</name>
    <dbReference type="NCBI Taxonomy" id="1796616"/>
    <lineage>
        <taxon>Bacteria</taxon>
        <taxon>Bacillati</taxon>
        <taxon>Bacillota</taxon>
        <taxon>Clostridia</taxon>
        <taxon>Lachnospirales</taxon>
        <taxon>Lachnospiraceae</taxon>
        <taxon>Blautia</taxon>
    </lineage>
</organism>
<reference evidence="1" key="1">
    <citation type="submission" date="2017-04" db="EMBL/GenBank/DDBJ databases">
        <title>Complete Genome Sequences of Twelve Strains of a Stable Defined Moderately Diverse Mouse Microbiota 2 (sDMDMm2).</title>
        <authorList>
            <person name="Uchimura Y."/>
            <person name="Wyss M."/>
            <person name="Brugiroux S."/>
            <person name="Limenitakis J.P."/>
            <person name="Stecher B."/>
            <person name="McCoy K.D."/>
            <person name="Macpherson A.J."/>
        </authorList>
    </citation>
    <scope>NUCLEOTIDE SEQUENCE</scope>
    <source>
        <strain evidence="1">YL58</strain>
    </source>
</reference>
<name>A0A1C7IG14_9FIRM</name>
<accession>A0A1C7IG14</accession>
<evidence type="ECO:0000313" key="1">
    <source>
        <dbReference type="EMBL" id="ANU78591.1"/>
    </source>
</evidence>
<dbReference type="AlphaFoldDB" id="A0A1C7IG14"/>